<evidence type="ECO:0000256" key="4">
    <source>
        <dbReference type="PROSITE-ProRule" id="PRU01343"/>
    </source>
</evidence>
<dbReference type="InterPro" id="IPR010666">
    <property type="entry name" value="Znf_GRF"/>
</dbReference>
<accession>A0ABD1T844</accession>
<gene>
    <name evidence="6" type="ORF">Fot_32407</name>
</gene>
<keyword evidence="7" id="KW-1185">Reference proteome</keyword>
<evidence type="ECO:0000313" key="7">
    <source>
        <dbReference type="Proteomes" id="UP001604277"/>
    </source>
</evidence>
<proteinExistence type="predicted"/>
<reference evidence="7" key="1">
    <citation type="submission" date="2024-07" db="EMBL/GenBank/DDBJ databases">
        <title>Two chromosome-level genome assemblies of Korean endemic species Abeliophyllum distichum and Forsythia ovata (Oleaceae).</title>
        <authorList>
            <person name="Jang H."/>
        </authorList>
    </citation>
    <scope>NUCLEOTIDE SEQUENCE [LARGE SCALE GENOMIC DNA]</scope>
</reference>
<dbReference type="EMBL" id="JBFOLJ010000009">
    <property type="protein sequence ID" value="KAL2508760.1"/>
    <property type="molecule type" value="Genomic_DNA"/>
</dbReference>
<evidence type="ECO:0000256" key="2">
    <source>
        <dbReference type="ARBA" id="ARBA00022771"/>
    </source>
</evidence>
<organism evidence="6 7">
    <name type="scientific">Forsythia ovata</name>
    <dbReference type="NCBI Taxonomy" id="205694"/>
    <lineage>
        <taxon>Eukaryota</taxon>
        <taxon>Viridiplantae</taxon>
        <taxon>Streptophyta</taxon>
        <taxon>Embryophyta</taxon>
        <taxon>Tracheophyta</taxon>
        <taxon>Spermatophyta</taxon>
        <taxon>Magnoliopsida</taxon>
        <taxon>eudicotyledons</taxon>
        <taxon>Gunneridae</taxon>
        <taxon>Pentapetalae</taxon>
        <taxon>asterids</taxon>
        <taxon>lamiids</taxon>
        <taxon>Lamiales</taxon>
        <taxon>Oleaceae</taxon>
        <taxon>Forsythieae</taxon>
        <taxon>Forsythia</taxon>
    </lineage>
</organism>
<comment type="caution">
    <text evidence="6">The sequence shown here is derived from an EMBL/GenBank/DDBJ whole genome shotgun (WGS) entry which is preliminary data.</text>
</comment>
<name>A0ABD1T844_9LAMI</name>
<evidence type="ECO:0000313" key="6">
    <source>
        <dbReference type="EMBL" id="KAL2508760.1"/>
    </source>
</evidence>
<evidence type="ECO:0000259" key="5">
    <source>
        <dbReference type="PROSITE" id="PS51999"/>
    </source>
</evidence>
<keyword evidence="3" id="KW-0862">Zinc</keyword>
<dbReference type="PROSITE" id="PS51999">
    <property type="entry name" value="ZF_GRF"/>
    <property type="match status" value="1"/>
</dbReference>
<keyword evidence="2 4" id="KW-0863">Zinc-finger</keyword>
<feature type="domain" description="GRF-type" evidence="5">
    <location>
        <begin position="16"/>
        <end position="58"/>
    </location>
</feature>
<evidence type="ECO:0000256" key="1">
    <source>
        <dbReference type="ARBA" id="ARBA00022723"/>
    </source>
</evidence>
<dbReference type="GO" id="GO:0008270">
    <property type="term" value="F:zinc ion binding"/>
    <property type="evidence" value="ECO:0007669"/>
    <property type="project" value="UniProtKB-KW"/>
</dbReference>
<dbReference type="Proteomes" id="UP001604277">
    <property type="component" value="Unassembled WGS sequence"/>
</dbReference>
<dbReference type="PANTHER" id="PTHR33248">
    <property type="entry name" value="ZINC ION-BINDING PROTEIN"/>
    <property type="match status" value="1"/>
</dbReference>
<dbReference type="AlphaFoldDB" id="A0ABD1T844"/>
<evidence type="ECO:0000256" key="3">
    <source>
        <dbReference type="ARBA" id="ARBA00022833"/>
    </source>
</evidence>
<protein>
    <recommendedName>
        <fullName evidence="5">GRF-type domain-containing protein</fullName>
    </recommendedName>
</protein>
<keyword evidence="1" id="KW-0479">Metal-binding</keyword>
<sequence length="109" mass="12749">METSSSTFQISHEADCFCGQSFVTRTSWTEKNPGMRFWGCSFYGRPDACDYFYWLDPPPYPRYKKVINGLLKKVNNNDNEEHKLLRSVKFHQIALGVFVLCALIHKMLF</sequence>